<name>I1S6I6_GIBZE</name>
<reference evidence="2 3" key="2">
    <citation type="journal article" date="2010" name="Nature">
        <title>Comparative genomics reveals mobile pathogenicity chromosomes in Fusarium.</title>
        <authorList>
            <person name="Ma L.J."/>
            <person name="van der Does H.C."/>
            <person name="Borkovich K.A."/>
            <person name="Coleman J.J."/>
            <person name="Daboussi M.J."/>
            <person name="Di Pietro A."/>
            <person name="Dufresne M."/>
            <person name="Freitag M."/>
            <person name="Grabherr M."/>
            <person name="Henrissat B."/>
            <person name="Houterman P.M."/>
            <person name="Kang S."/>
            <person name="Shim W.B."/>
            <person name="Woloshuk C."/>
            <person name="Xie X."/>
            <person name="Xu J.R."/>
            <person name="Antoniw J."/>
            <person name="Baker S.E."/>
            <person name="Bluhm B.H."/>
            <person name="Breakspear A."/>
            <person name="Brown D.W."/>
            <person name="Butchko R.A."/>
            <person name="Chapman S."/>
            <person name="Coulson R."/>
            <person name="Coutinho P.M."/>
            <person name="Danchin E.G."/>
            <person name="Diener A."/>
            <person name="Gale L.R."/>
            <person name="Gardiner D.M."/>
            <person name="Goff S."/>
            <person name="Hammond-Kosack K.E."/>
            <person name="Hilburn K."/>
            <person name="Hua-Van A."/>
            <person name="Jonkers W."/>
            <person name="Kazan K."/>
            <person name="Kodira C.D."/>
            <person name="Koehrsen M."/>
            <person name="Kumar L."/>
            <person name="Lee Y.H."/>
            <person name="Li L."/>
            <person name="Manners J.M."/>
            <person name="Miranda-Saavedra D."/>
            <person name="Mukherjee M."/>
            <person name="Park G."/>
            <person name="Park J."/>
            <person name="Park S.Y."/>
            <person name="Proctor R.H."/>
            <person name="Regev A."/>
            <person name="Ruiz-Roldan M.C."/>
            <person name="Sain D."/>
            <person name="Sakthikumar S."/>
            <person name="Sykes S."/>
            <person name="Schwartz D.C."/>
            <person name="Turgeon B.G."/>
            <person name="Wapinski I."/>
            <person name="Yoder O."/>
            <person name="Young S."/>
            <person name="Zeng Q."/>
            <person name="Zhou S."/>
            <person name="Galagan J."/>
            <person name="Cuomo C.A."/>
            <person name="Kistler H.C."/>
            <person name="Rep M."/>
        </authorList>
    </citation>
    <scope>GENOME REANNOTATION</scope>
    <source>
        <strain evidence="3">ATCC MYA-4620 / CBS 123657 / FGSC 9075 / NRRL 31084 / PH-1</strain>
        <strain evidence="2">PH-1 / ATCC MYA-4620 / FGSC 9075 / NRRL 31084</strain>
    </source>
</reference>
<dbReference type="HOGENOM" id="CLU_2346864_0_0_1"/>
<accession>A0A098DI61</accession>
<dbReference type="InParanoid" id="I1S6I6"/>
<sequence length="104" mass="11909">MRLPCLAMWSTYLDCNAMQLAVQFFHPGHSKLDRAWLNTKEERSRTVSRSNTAVDLRLILGEKAEWIVVQEHLSTFSVIRLTISSMSSISERLPSNQGPRSFNN</sequence>
<reference evidence="1 3" key="3">
    <citation type="journal article" date="2015" name="BMC Genomics">
        <title>The completed genome sequence of the pathogenic ascomycete fungus Fusarium graminearum.</title>
        <authorList>
            <person name="King R."/>
            <person name="Urban M."/>
            <person name="Hammond-Kosack M.C."/>
            <person name="Hassani-Pak K."/>
            <person name="Hammond-Kosack K.E."/>
        </authorList>
    </citation>
    <scope>NUCLEOTIDE SEQUENCE [LARGE SCALE GENOMIC DNA]</scope>
    <source>
        <strain evidence="3">ATCC MYA-4620 / CBS 123657 / FGSC 9075 / NRRL 31084 / PH-1</strain>
        <strain evidence="1">PH-1</strain>
    </source>
</reference>
<gene>
    <name evidence="1" type="ORF">FGRAMPH1_01T12609</name>
</gene>
<proteinExistence type="predicted"/>
<dbReference type="EMBL" id="HG970333">
    <property type="protein sequence ID" value="CEF78107.1"/>
    <property type="molecule type" value="Genomic_DNA"/>
</dbReference>
<protein>
    <submittedName>
        <fullName evidence="1">Chromosome 2, complete genome</fullName>
    </submittedName>
</protein>
<accession>I1S6I6</accession>
<dbReference type="EnsemblFungi" id="CEF78107">
    <property type="protein sequence ID" value="CEF78107"/>
    <property type="gene ID" value="FGRRES_12457"/>
</dbReference>
<evidence type="ECO:0000313" key="3">
    <source>
        <dbReference type="Proteomes" id="UP000070720"/>
    </source>
</evidence>
<keyword evidence="3" id="KW-1185">Reference proteome</keyword>
<evidence type="ECO:0000313" key="1">
    <source>
        <dbReference type="EMBL" id="CEF78107.1"/>
    </source>
</evidence>
<dbReference type="VEuPathDB" id="FungiDB:FGRAMPH1_01G12609"/>
<reference evidence="2" key="4">
    <citation type="submission" date="2017-01" db="UniProtKB">
        <authorList>
            <consortium name="EnsemblFungi"/>
        </authorList>
    </citation>
    <scope>IDENTIFICATION</scope>
    <source>
        <strain evidence="2">PH-1 / ATCC MYA-4620 / FGSC 9075 / NRRL 31084</strain>
    </source>
</reference>
<dbReference type="RefSeq" id="XP_011322411.1">
    <property type="nucleotide sequence ID" value="XM_011324109.1"/>
</dbReference>
<dbReference type="Proteomes" id="UP000070720">
    <property type="component" value="Chromosome 2"/>
</dbReference>
<organism evidence="1 3">
    <name type="scientific">Gibberella zeae (strain ATCC MYA-4620 / CBS 123657 / FGSC 9075 / NRRL 31084 / PH-1)</name>
    <name type="common">Wheat head blight fungus</name>
    <name type="synonym">Fusarium graminearum</name>
    <dbReference type="NCBI Taxonomy" id="229533"/>
    <lineage>
        <taxon>Eukaryota</taxon>
        <taxon>Fungi</taxon>
        <taxon>Dikarya</taxon>
        <taxon>Ascomycota</taxon>
        <taxon>Pezizomycotina</taxon>
        <taxon>Sordariomycetes</taxon>
        <taxon>Hypocreomycetidae</taxon>
        <taxon>Hypocreales</taxon>
        <taxon>Nectriaceae</taxon>
        <taxon>Fusarium</taxon>
    </lineage>
</organism>
<dbReference type="KEGG" id="fgr:FGSG_12457"/>
<dbReference type="AlphaFoldDB" id="I1S6I6"/>
<reference evidence="2 3" key="1">
    <citation type="journal article" date="2007" name="Science">
        <title>The Fusarium graminearum genome reveals a link between localized polymorphism and pathogen specialization.</title>
        <authorList>
            <person name="Cuomo C.A."/>
            <person name="Gueldener U."/>
            <person name="Xu J.-R."/>
            <person name="Trail F."/>
            <person name="Turgeon B.G."/>
            <person name="Di Pietro A."/>
            <person name="Walton J.D."/>
            <person name="Ma L.-J."/>
            <person name="Baker S.E."/>
            <person name="Rep M."/>
            <person name="Adam G."/>
            <person name="Antoniw J."/>
            <person name="Baldwin T."/>
            <person name="Calvo S.E."/>
            <person name="Chang Y.-L."/>
            <person name="DeCaprio D."/>
            <person name="Gale L.R."/>
            <person name="Gnerre S."/>
            <person name="Goswami R.S."/>
            <person name="Hammond-Kosack K."/>
            <person name="Harris L.J."/>
            <person name="Hilburn K."/>
            <person name="Kennell J.C."/>
            <person name="Kroken S."/>
            <person name="Magnuson J.K."/>
            <person name="Mannhaupt G."/>
            <person name="Mauceli E.W."/>
            <person name="Mewes H.-W."/>
            <person name="Mitterbauer R."/>
            <person name="Muehlbauer G."/>
            <person name="Muensterkoetter M."/>
            <person name="Nelson D."/>
            <person name="O'Donnell K."/>
            <person name="Ouellet T."/>
            <person name="Qi W."/>
            <person name="Quesneville H."/>
            <person name="Roncero M.I.G."/>
            <person name="Seong K.-Y."/>
            <person name="Tetko I.V."/>
            <person name="Urban M."/>
            <person name="Waalwijk C."/>
            <person name="Ward T.J."/>
            <person name="Yao J."/>
            <person name="Birren B.W."/>
            <person name="Kistler H.C."/>
        </authorList>
    </citation>
    <scope>NUCLEOTIDE SEQUENCE [LARGE SCALE GENOMIC DNA]</scope>
    <source>
        <strain evidence="3">ATCC MYA-4620 / CBS 123657 / FGSC 9075 / NRRL 31084 / PH-1</strain>
        <strain evidence="2">PH-1 / ATCC MYA-4620 / FGSC 9075 / NRRL 31084</strain>
    </source>
</reference>
<evidence type="ECO:0000313" key="2">
    <source>
        <dbReference type="EnsemblFungi" id="CEF78107"/>
    </source>
</evidence>